<dbReference type="PROSITE" id="PS51729">
    <property type="entry name" value="GNAT_YJDJ"/>
    <property type="match status" value="1"/>
</dbReference>
<dbReference type="InterPro" id="IPR031165">
    <property type="entry name" value="GNAT_YJDJ"/>
</dbReference>
<dbReference type="InterPro" id="IPR016181">
    <property type="entry name" value="Acyl_CoA_acyltransferase"/>
</dbReference>
<feature type="domain" description="N-acetyltransferase" evidence="1">
    <location>
        <begin position="1"/>
        <end position="103"/>
    </location>
</feature>
<dbReference type="EMBL" id="SRXW01000001">
    <property type="protein sequence ID" value="TGY89741.1"/>
    <property type="molecule type" value="Genomic_DNA"/>
</dbReference>
<evidence type="ECO:0000259" key="2">
    <source>
        <dbReference type="PROSITE" id="PS51729"/>
    </source>
</evidence>
<dbReference type="Pfam" id="PF14542">
    <property type="entry name" value="Acetyltransf_CG"/>
    <property type="match status" value="1"/>
</dbReference>
<sequence>MSDDTGIEITEERGETKGRYVARAPGKPDAELTYSIANEHLIIVDHTFVPDDWRGSGIGKRLVERVVTDARARGIRIVPLCPFTKAQIEKHPEWQDVLGGRAK</sequence>
<dbReference type="Gene3D" id="3.40.630.30">
    <property type="match status" value="1"/>
</dbReference>
<dbReference type="GO" id="GO:0016747">
    <property type="term" value="F:acyltransferase activity, transferring groups other than amino-acyl groups"/>
    <property type="evidence" value="ECO:0007669"/>
    <property type="project" value="InterPro"/>
</dbReference>
<protein>
    <submittedName>
        <fullName evidence="3">N-acetyltransferase</fullName>
    </submittedName>
</protein>
<dbReference type="PANTHER" id="PTHR31435">
    <property type="entry name" value="PROTEIN NATD1"/>
    <property type="match status" value="1"/>
</dbReference>
<dbReference type="InterPro" id="IPR045057">
    <property type="entry name" value="Gcn5-rel_NAT"/>
</dbReference>
<evidence type="ECO:0000259" key="1">
    <source>
        <dbReference type="PROSITE" id="PS51186"/>
    </source>
</evidence>
<evidence type="ECO:0000313" key="3">
    <source>
        <dbReference type="EMBL" id="TGY89741.1"/>
    </source>
</evidence>
<dbReference type="AlphaFoldDB" id="A0A4S2H323"/>
<reference evidence="3 4" key="1">
    <citation type="journal article" date="2017" name="Int. J. Syst. Evol. Microbiol.">
        <title>Marinicauda algicola sp. nov., isolated from a marine red alga Rhodosorus marinus.</title>
        <authorList>
            <person name="Jeong S.E."/>
            <person name="Jeon S.H."/>
            <person name="Chun B.H."/>
            <person name="Kim D.W."/>
            <person name="Jeon C.O."/>
        </authorList>
    </citation>
    <scope>NUCLEOTIDE SEQUENCE [LARGE SCALE GENOMIC DNA]</scope>
    <source>
        <strain evidence="3 4">JCM 31718</strain>
    </source>
</reference>
<dbReference type="RefSeq" id="WP_135994240.1">
    <property type="nucleotide sequence ID" value="NZ_CP071057.1"/>
</dbReference>
<proteinExistence type="predicted"/>
<dbReference type="InterPro" id="IPR000182">
    <property type="entry name" value="GNAT_dom"/>
</dbReference>
<evidence type="ECO:0000313" key="4">
    <source>
        <dbReference type="Proteomes" id="UP000308054"/>
    </source>
</evidence>
<keyword evidence="4" id="KW-1185">Reference proteome</keyword>
<organism evidence="3 4">
    <name type="scientific">Marinicauda algicola</name>
    <dbReference type="NCBI Taxonomy" id="2029849"/>
    <lineage>
        <taxon>Bacteria</taxon>
        <taxon>Pseudomonadati</taxon>
        <taxon>Pseudomonadota</taxon>
        <taxon>Alphaproteobacteria</taxon>
        <taxon>Maricaulales</taxon>
        <taxon>Maricaulaceae</taxon>
        <taxon>Marinicauda</taxon>
    </lineage>
</organism>
<dbReference type="Proteomes" id="UP000308054">
    <property type="component" value="Unassembled WGS sequence"/>
</dbReference>
<name>A0A4S2H323_9PROT</name>
<dbReference type="SUPFAM" id="SSF55729">
    <property type="entry name" value="Acyl-CoA N-acyltransferases (Nat)"/>
    <property type="match status" value="1"/>
</dbReference>
<dbReference type="OrthoDB" id="9800945at2"/>
<keyword evidence="3" id="KW-0808">Transferase</keyword>
<feature type="domain" description="N-acetyltransferase" evidence="2">
    <location>
        <begin position="12"/>
        <end position="99"/>
    </location>
</feature>
<dbReference type="PANTHER" id="PTHR31435:SF10">
    <property type="entry name" value="BSR4717 PROTEIN"/>
    <property type="match status" value="1"/>
</dbReference>
<dbReference type="CDD" id="cd04301">
    <property type="entry name" value="NAT_SF"/>
    <property type="match status" value="1"/>
</dbReference>
<accession>A0A4S2H323</accession>
<gene>
    <name evidence="3" type="ORF">E5163_00945</name>
</gene>
<comment type="caution">
    <text evidence="3">The sequence shown here is derived from an EMBL/GenBank/DDBJ whole genome shotgun (WGS) entry which is preliminary data.</text>
</comment>
<dbReference type="PROSITE" id="PS51186">
    <property type="entry name" value="GNAT"/>
    <property type="match status" value="1"/>
</dbReference>